<evidence type="ECO:0000313" key="4">
    <source>
        <dbReference type="Proteomes" id="UP000233551"/>
    </source>
</evidence>
<evidence type="ECO:0000313" key="3">
    <source>
        <dbReference type="EMBL" id="PKI69273.1"/>
    </source>
</evidence>
<dbReference type="PROSITE" id="PS50104">
    <property type="entry name" value="TIR"/>
    <property type="match status" value="1"/>
</dbReference>
<gene>
    <name evidence="3" type="ORF">CRG98_010346</name>
</gene>
<comment type="caution">
    <text evidence="3">The sequence shown here is derived from an EMBL/GenBank/DDBJ whole genome shotgun (WGS) entry which is preliminary data.</text>
</comment>
<dbReference type="Gene3D" id="3.40.50.10140">
    <property type="entry name" value="Toll/interleukin-1 receptor homology (TIR) domain"/>
    <property type="match status" value="1"/>
</dbReference>
<dbReference type="PANTHER" id="PTHR32009">
    <property type="entry name" value="TMV RESISTANCE PROTEIN N-LIKE"/>
    <property type="match status" value="1"/>
</dbReference>
<proteinExistence type="predicted"/>
<sequence>MMDDHGINDDDEEAVLPSSRYRWDIFLSFRGEDTRHGFTDRLYKALWLDGVRTFRDDEGLERGDEVAPGLLEAIQDSAGAVAVISERYADSRWCLEELATIFEGKKLLLPVFYDVDPSDVRRQRGPFEAGLENLHSINVRCVQWGCRL</sequence>
<dbReference type="InterPro" id="IPR035897">
    <property type="entry name" value="Toll_tir_struct_dom_sf"/>
</dbReference>
<dbReference type="STRING" id="22663.A0A2I0KLZ8"/>
<keyword evidence="1" id="KW-0520">NAD</keyword>
<feature type="domain" description="TIR" evidence="2">
    <location>
        <begin position="21"/>
        <end position="148"/>
    </location>
</feature>
<organism evidence="3 4">
    <name type="scientific">Punica granatum</name>
    <name type="common">Pomegranate</name>
    <dbReference type="NCBI Taxonomy" id="22663"/>
    <lineage>
        <taxon>Eukaryota</taxon>
        <taxon>Viridiplantae</taxon>
        <taxon>Streptophyta</taxon>
        <taxon>Embryophyta</taxon>
        <taxon>Tracheophyta</taxon>
        <taxon>Spermatophyta</taxon>
        <taxon>Magnoliopsida</taxon>
        <taxon>eudicotyledons</taxon>
        <taxon>Gunneridae</taxon>
        <taxon>Pentapetalae</taxon>
        <taxon>rosids</taxon>
        <taxon>malvids</taxon>
        <taxon>Myrtales</taxon>
        <taxon>Lythraceae</taxon>
        <taxon>Punica</taxon>
    </lineage>
</organism>
<evidence type="ECO:0000256" key="1">
    <source>
        <dbReference type="ARBA" id="ARBA00023027"/>
    </source>
</evidence>
<keyword evidence="4" id="KW-1185">Reference proteome</keyword>
<dbReference type="EMBL" id="PGOL01000515">
    <property type="protein sequence ID" value="PKI69273.1"/>
    <property type="molecule type" value="Genomic_DNA"/>
</dbReference>
<dbReference type="PANTHER" id="PTHR32009:SF115">
    <property type="entry name" value="RPP1-LIKE DISEASE RESISTANCE PROTEIN-RELATED"/>
    <property type="match status" value="1"/>
</dbReference>
<reference evidence="3 4" key="1">
    <citation type="submission" date="2017-11" db="EMBL/GenBank/DDBJ databases">
        <title>De-novo sequencing of pomegranate (Punica granatum L.) genome.</title>
        <authorList>
            <person name="Akparov Z."/>
            <person name="Amiraslanov A."/>
            <person name="Hajiyeva S."/>
            <person name="Abbasov M."/>
            <person name="Kaur K."/>
            <person name="Hamwieh A."/>
            <person name="Solovyev V."/>
            <person name="Salamov A."/>
            <person name="Braich B."/>
            <person name="Kosarev P."/>
            <person name="Mahmoud A."/>
            <person name="Hajiyev E."/>
            <person name="Babayeva S."/>
            <person name="Izzatullayeva V."/>
            <person name="Mammadov A."/>
            <person name="Mammadov A."/>
            <person name="Sharifova S."/>
            <person name="Ojaghi J."/>
            <person name="Eynullazada K."/>
            <person name="Bayramov B."/>
            <person name="Abdulazimova A."/>
            <person name="Shahmuradov I."/>
        </authorList>
    </citation>
    <scope>NUCLEOTIDE SEQUENCE [LARGE SCALE GENOMIC DNA]</scope>
    <source>
        <strain evidence="4">cv. AG2017</strain>
        <tissue evidence="3">Leaf</tissue>
    </source>
</reference>
<accession>A0A2I0KLZ8</accession>
<dbReference type="AlphaFoldDB" id="A0A2I0KLZ8"/>
<dbReference type="SMART" id="SM00255">
    <property type="entry name" value="TIR"/>
    <property type="match status" value="1"/>
</dbReference>
<dbReference type="SUPFAM" id="SSF52200">
    <property type="entry name" value="Toll/Interleukin receptor TIR domain"/>
    <property type="match status" value="1"/>
</dbReference>
<dbReference type="Pfam" id="PF01582">
    <property type="entry name" value="TIR"/>
    <property type="match status" value="1"/>
</dbReference>
<dbReference type="InterPro" id="IPR000157">
    <property type="entry name" value="TIR_dom"/>
</dbReference>
<dbReference type="Proteomes" id="UP000233551">
    <property type="component" value="Unassembled WGS sequence"/>
</dbReference>
<evidence type="ECO:0000259" key="2">
    <source>
        <dbReference type="PROSITE" id="PS50104"/>
    </source>
</evidence>
<name>A0A2I0KLZ8_PUNGR</name>
<protein>
    <recommendedName>
        <fullName evidence="2">TIR domain-containing protein</fullName>
    </recommendedName>
</protein>
<dbReference type="GO" id="GO:0007165">
    <property type="term" value="P:signal transduction"/>
    <property type="evidence" value="ECO:0007669"/>
    <property type="project" value="InterPro"/>
</dbReference>